<dbReference type="AlphaFoldDB" id="A0A015W2U8"/>
<dbReference type="InterPro" id="IPR011322">
    <property type="entry name" value="N-reg_PII-like_a/b"/>
</dbReference>
<dbReference type="PATRIC" id="fig|1339316.3.peg.767"/>
<dbReference type="InterPro" id="IPR018551">
    <property type="entry name" value="DUF2007"/>
</dbReference>
<proteinExistence type="predicted"/>
<comment type="caution">
    <text evidence="2">The sequence shown here is derived from an EMBL/GenBank/DDBJ whole genome shotgun (WGS) entry which is preliminary data.</text>
</comment>
<dbReference type="SUPFAM" id="SSF54913">
    <property type="entry name" value="GlnB-like"/>
    <property type="match status" value="1"/>
</dbReference>
<sequence>MKEDKDTRVVEVFTGSPWEAEFIKGLLESNGIESILKDGGGLAALAPYYIGQEIAVLVNEDDYENAMEIVRNREKANE</sequence>
<dbReference type="Proteomes" id="UP000020773">
    <property type="component" value="Unassembled WGS sequence"/>
</dbReference>
<dbReference type="NCBIfam" id="NF040569">
    <property type="entry name" value="DUF2007_rel"/>
    <property type="match status" value="1"/>
</dbReference>
<dbReference type="RefSeq" id="WP_005784361.1">
    <property type="nucleotide sequence ID" value="NZ_JGDB01000016.1"/>
</dbReference>
<reference evidence="2 3" key="1">
    <citation type="submission" date="2014-02" db="EMBL/GenBank/DDBJ databases">
        <authorList>
            <person name="Sears C."/>
            <person name="Carroll K."/>
            <person name="Sack B.R."/>
            <person name="Qadri F."/>
            <person name="Myers L.L."/>
            <person name="Chung G.-T."/>
            <person name="Escheverria P."/>
            <person name="Fraser C.M."/>
            <person name="Sadzewicz L."/>
            <person name="Shefchek K.A."/>
            <person name="Tallon L."/>
            <person name="Das S.P."/>
            <person name="Daugherty S."/>
            <person name="Mongodin E.F."/>
        </authorList>
    </citation>
    <scope>NUCLEOTIDE SEQUENCE [LARGE SCALE GENOMIC DNA]</scope>
    <source>
        <strain evidence="3">3998T(B)3</strain>
    </source>
</reference>
<organism evidence="2 3">
    <name type="scientific">Bacteroides fragilis str. 3998T(B)3</name>
    <dbReference type="NCBI Taxonomy" id="1339316"/>
    <lineage>
        <taxon>Bacteria</taxon>
        <taxon>Pseudomonadati</taxon>
        <taxon>Bacteroidota</taxon>
        <taxon>Bacteroidia</taxon>
        <taxon>Bacteroidales</taxon>
        <taxon>Bacteroidaceae</taxon>
        <taxon>Bacteroides</taxon>
    </lineage>
</organism>
<dbReference type="EMBL" id="JGDB01000016">
    <property type="protein sequence ID" value="EXY92563.1"/>
    <property type="molecule type" value="Genomic_DNA"/>
</dbReference>
<dbReference type="Pfam" id="PF09413">
    <property type="entry name" value="DUF2007"/>
    <property type="match status" value="1"/>
</dbReference>
<dbReference type="GeneID" id="60367829"/>
<feature type="domain" description="DUF2007" evidence="1">
    <location>
        <begin position="12"/>
        <end position="73"/>
    </location>
</feature>
<name>A0A015W2U8_BACFG</name>
<evidence type="ECO:0000259" key="1">
    <source>
        <dbReference type="Pfam" id="PF09413"/>
    </source>
</evidence>
<evidence type="ECO:0000313" key="2">
    <source>
        <dbReference type="EMBL" id="EXY92563.1"/>
    </source>
</evidence>
<evidence type="ECO:0000313" key="3">
    <source>
        <dbReference type="Proteomes" id="UP000020773"/>
    </source>
</evidence>
<gene>
    <name evidence="2" type="ORF">M125_0780</name>
</gene>
<protein>
    <recommendedName>
        <fullName evidence="1">DUF2007 domain-containing protein</fullName>
    </recommendedName>
</protein>
<dbReference type="Gene3D" id="3.30.70.790">
    <property type="entry name" value="UreE, C-terminal domain"/>
    <property type="match status" value="1"/>
</dbReference>
<accession>A0A015W2U8</accession>